<comment type="caution">
    <text evidence="2">The sequence shown here is derived from an EMBL/GenBank/DDBJ whole genome shotgun (WGS) entry which is preliminary data.</text>
</comment>
<dbReference type="AlphaFoldDB" id="A0A9W4UKB0"/>
<evidence type="ECO:0000313" key="3">
    <source>
        <dbReference type="Proteomes" id="UP001152607"/>
    </source>
</evidence>
<proteinExistence type="predicted"/>
<dbReference type="SUPFAM" id="SSF81383">
    <property type="entry name" value="F-box domain"/>
    <property type="match status" value="1"/>
</dbReference>
<evidence type="ECO:0000259" key="1">
    <source>
        <dbReference type="PROSITE" id="PS50181"/>
    </source>
</evidence>
<dbReference type="InterPro" id="IPR036047">
    <property type="entry name" value="F-box-like_dom_sf"/>
</dbReference>
<dbReference type="EMBL" id="CAOQHR010000006">
    <property type="protein sequence ID" value="CAI6336242.1"/>
    <property type="molecule type" value="Genomic_DNA"/>
</dbReference>
<dbReference type="OrthoDB" id="5139943at2759"/>
<evidence type="ECO:0000313" key="2">
    <source>
        <dbReference type="EMBL" id="CAI6336242.1"/>
    </source>
</evidence>
<dbReference type="Proteomes" id="UP001152607">
    <property type="component" value="Unassembled WGS sequence"/>
</dbReference>
<keyword evidence="3" id="KW-1185">Reference proteome</keyword>
<gene>
    <name evidence="2" type="ORF">PDIGIT_LOCUS9335</name>
</gene>
<dbReference type="InterPro" id="IPR001810">
    <property type="entry name" value="F-box_dom"/>
</dbReference>
<dbReference type="PROSITE" id="PS50181">
    <property type="entry name" value="FBOX"/>
    <property type="match status" value="1"/>
</dbReference>
<name>A0A9W4UKB0_9PLEO</name>
<accession>A0A9W4UKB0</accession>
<organism evidence="2 3">
    <name type="scientific">Periconia digitata</name>
    <dbReference type="NCBI Taxonomy" id="1303443"/>
    <lineage>
        <taxon>Eukaryota</taxon>
        <taxon>Fungi</taxon>
        <taxon>Dikarya</taxon>
        <taxon>Ascomycota</taxon>
        <taxon>Pezizomycotina</taxon>
        <taxon>Dothideomycetes</taxon>
        <taxon>Pleosporomycetidae</taxon>
        <taxon>Pleosporales</taxon>
        <taxon>Massarineae</taxon>
        <taxon>Periconiaceae</taxon>
        <taxon>Periconia</taxon>
    </lineage>
</organism>
<protein>
    <recommendedName>
        <fullName evidence="1">F-box domain-containing protein</fullName>
    </recommendedName>
</protein>
<feature type="domain" description="F-box" evidence="1">
    <location>
        <begin position="1"/>
        <end position="45"/>
    </location>
</feature>
<reference evidence="2" key="1">
    <citation type="submission" date="2023-01" db="EMBL/GenBank/DDBJ databases">
        <authorList>
            <person name="Van Ghelder C."/>
            <person name="Rancurel C."/>
        </authorList>
    </citation>
    <scope>NUCLEOTIDE SEQUENCE</scope>
    <source>
        <strain evidence="2">CNCM I-4278</strain>
    </source>
</reference>
<sequence>MLQSLPTELLYHVADFAAPRDILALTETCLALRDAYDHSAFWEQSFAVLVPTVSSPLIKNDKDLVAKIAHQMSDADEEAGLSRPGQQRLMWKCLFVTAERLQHMNEELRNDFEIAYGFTRVPPEQREKKLVSLHDQPVNRFDGSEDVSKTPIVPPLARPIERNLKLLSMAIVWGCSSIGDNHTLATLNKYHKLAFSHGKSPDLKHYLESRSLEISFCAVACILHNAWRKQHDLDSVANDIEGEDSHEFISDFERHYYMKFFPKQTEFSQDESHICFPQSLALAICAYVGRDYPKPPHLHRIPFLSQSNEEQSLETTAVPDEPRFGGIQNLPLPDMSGIPMDPLASSLYNTISWNAWYTACAQSLRHELMNGLWEGVYTYDISQPIPLVDPMMEQIQFQISHESQSQISFQAENCIDGIGAFRLFGRVDMENGTFRAEKRYLGRHGFLWKGAVTPMGIAGYYHNVPRPGSWYPLPLGRFWLWKREWRTAEDI</sequence>